<keyword evidence="4" id="KW-1185">Reference proteome</keyword>
<evidence type="ECO:0000313" key="3">
    <source>
        <dbReference type="Proteomes" id="UP000663854"/>
    </source>
</evidence>
<dbReference type="EMBL" id="CAJNOL010002145">
    <property type="protein sequence ID" value="CAF1467549.1"/>
    <property type="molecule type" value="Genomic_DNA"/>
</dbReference>
<gene>
    <name evidence="2" type="ORF">JXQ802_LOCUS38537</name>
    <name evidence="1" type="ORF">PYM288_LOCUS24684</name>
</gene>
<evidence type="ECO:0000313" key="2">
    <source>
        <dbReference type="EMBL" id="CAF1467549.1"/>
    </source>
</evidence>
<evidence type="ECO:0000313" key="4">
    <source>
        <dbReference type="Proteomes" id="UP000663870"/>
    </source>
</evidence>
<dbReference type="Proteomes" id="UP000663854">
    <property type="component" value="Unassembled WGS sequence"/>
</dbReference>
<accession>A0A814W6Z4</accession>
<comment type="caution">
    <text evidence="1">The sequence shown here is derived from an EMBL/GenBank/DDBJ whole genome shotgun (WGS) entry which is preliminary data.</text>
</comment>
<sequence length="91" mass="10593">MSRRQDRQQEKELFRPLVLLLHRQNPSWTAPDVADFFEQSGNPPNLNRRAVVNKIHHIVARGIVCERNKSGRPRTTTTTSYRNLLDSDEIV</sequence>
<protein>
    <submittedName>
        <fullName evidence="1">Uncharacterized protein</fullName>
    </submittedName>
</protein>
<dbReference type="EMBL" id="CAJNOH010001266">
    <property type="protein sequence ID" value="CAF1197390.1"/>
    <property type="molecule type" value="Genomic_DNA"/>
</dbReference>
<reference evidence="1" key="1">
    <citation type="submission" date="2021-02" db="EMBL/GenBank/DDBJ databases">
        <authorList>
            <person name="Nowell W R."/>
        </authorList>
    </citation>
    <scope>NUCLEOTIDE SEQUENCE</scope>
</reference>
<name>A0A814W6Z4_9BILA</name>
<dbReference type="Proteomes" id="UP000663870">
    <property type="component" value="Unassembled WGS sequence"/>
</dbReference>
<organism evidence="1 3">
    <name type="scientific">Rotaria sordida</name>
    <dbReference type="NCBI Taxonomy" id="392033"/>
    <lineage>
        <taxon>Eukaryota</taxon>
        <taxon>Metazoa</taxon>
        <taxon>Spiralia</taxon>
        <taxon>Gnathifera</taxon>
        <taxon>Rotifera</taxon>
        <taxon>Eurotatoria</taxon>
        <taxon>Bdelloidea</taxon>
        <taxon>Philodinida</taxon>
        <taxon>Philodinidae</taxon>
        <taxon>Rotaria</taxon>
    </lineage>
</organism>
<proteinExistence type="predicted"/>
<dbReference type="AlphaFoldDB" id="A0A814W6Z4"/>
<evidence type="ECO:0000313" key="1">
    <source>
        <dbReference type="EMBL" id="CAF1197390.1"/>
    </source>
</evidence>